<keyword evidence="2" id="KW-0732">Signal</keyword>
<feature type="chain" id="PRO_5045866231" description="Secreted protein" evidence="2">
    <location>
        <begin position="27"/>
        <end position="99"/>
    </location>
</feature>
<accession>A0ABQ3EFN3</accession>
<feature type="signal peptide" evidence="2">
    <location>
        <begin position="1"/>
        <end position="26"/>
    </location>
</feature>
<dbReference type="EMBL" id="BMXE01000003">
    <property type="protein sequence ID" value="GHB33100.1"/>
    <property type="molecule type" value="Genomic_DNA"/>
</dbReference>
<dbReference type="Proteomes" id="UP000637980">
    <property type="component" value="Unassembled WGS sequence"/>
</dbReference>
<reference evidence="4" key="1">
    <citation type="journal article" date="2019" name="Int. J. Syst. Evol. Microbiol.">
        <title>The Global Catalogue of Microorganisms (GCM) 10K type strain sequencing project: providing services to taxonomists for standard genome sequencing and annotation.</title>
        <authorList>
            <consortium name="The Broad Institute Genomics Platform"/>
            <consortium name="The Broad Institute Genome Sequencing Center for Infectious Disease"/>
            <person name="Wu L."/>
            <person name="Ma J."/>
        </authorList>
    </citation>
    <scope>NUCLEOTIDE SEQUENCE [LARGE SCALE GENOMIC DNA]</scope>
    <source>
        <strain evidence="4">KCTC 12861</strain>
    </source>
</reference>
<keyword evidence="4" id="KW-1185">Reference proteome</keyword>
<evidence type="ECO:0000256" key="1">
    <source>
        <dbReference type="SAM" id="MobiDB-lite"/>
    </source>
</evidence>
<name>A0ABQ3EFN3_9HYPH</name>
<dbReference type="RefSeq" id="WP_189436858.1">
    <property type="nucleotide sequence ID" value="NZ_BMXE01000003.1"/>
</dbReference>
<evidence type="ECO:0000313" key="3">
    <source>
        <dbReference type="EMBL" id="GHB33100.1"/>
    </source>
</evidence>
<feature type="compositionally biased region" description="Acidic residues" evidence="1">
    <location>
        <begin position="76"/>
        <end position="91"/>
    </location>
</feature>
<gene>
    <name evidence="3" type="ORF">GCM10007094_22620</name>
</gene>
<protein>
    <recommendedName>
        <fullName evidence="5">Secreted protein</fullName>
    </recommendedName>
</protein>
<evidence type="ECO:0000313" key="4">
    <source>
        <dbReference type="Proteomes" id="UP000637980"/>
    </source>
</evidence>
<evidence type="ECO:0008006" key="5">
    <source>
        <dbReference type="Google" id="ProtNLM"/>
    </source>
</evidence>
<sequence>MSRQTILSYLLVAGLVFASVSPPAFAQIAVEPSLGSTDSDEPDPREEQSDPSMMDDTSNFEMSPAPQIPSPSAMNEEPEIKEEEQPSEDENSFWSRFLP</sequence>
<proteinExistence type="predicted"/>
<evidence type="ECO:0000256" key="2">
    <source>
        <dbReference type="SAM" id="SignalP"/>
    </source>
</evidence>
<organism evidence="3 4">
    <name type="scientific">Pseudovibrio japonicus</name>
    <dbReference type="NCBI Taxonomy" id="366534"/>
    <lineage>
        <taxon>Bacteria</taxon>
        <taxon>Pseudomonadati</taxon>
        <taxon>Pseudomonadota</taxon>
        <taxon>Alphaproteobacteria</taxon>
        <taxon>Hyphomicrobiales</taxon>
        <taxon>Stappiaceae</taxon>
        <taxon>Pseudovibrio</taxon>
    </lineage>
</organism>
<feature type="region of interest" description="Disordered" evidence="1">
    <location>
        <begin position="31"/>
        <end position="99"/>
    </location>
</feature>
<comment type="caution">
    <text evidence="3">The sequence shown here is derived from an EMBL/GenBank/DDBJ whole genome shotgun (WGS) entry which is preliminary data.</text>
</comment>